<name>A0A0W0RJY9_LEGBO</name>
<accession>A0A0W0RJY9</accession>
<comment type="caution">
    <text evidence="2">The sequence shown here is derived from an EMBL/GenBank/DDBJ whole genome shotgun (WGS) entry which is preliminary data.</text>
</comment>
<dbReference type="Proteomes" id="UP000054695">
    <property type="component" value="Unassembled WGS sequence"/>
</dbReference>
<dbReference type="PATRIC" id="fig|447.4.peg.3157"/>
<protein>
    <submittedName>
        <fullName evidence="2">Uncharacterized protein</fullName>
    </submittedName>
</protein>
<feature type="transmembrane region" description="Helical" evidence="1">
    <location>
        <begin position="1135"/>
        <end position="1161"/>
    </location>
</feature>
<dbReference type="OrthoDB" id="5657186at2"/>
<evidence type="ECO:0000313" key="2">
    <source>
        <dbReference type="EMBL" id="KTC71380.1"/>
    </source>
</evidence>
<proteinExistence type="predicted"/>
<keyword evidence="3" id="KW-1185">Reference proteome</keyword>
<keyword evidence="1" id="KW-0812">Transmembrane</keyword>
<evidence type="ECO:0000313" key="3">
    <source>
        <dbReference type="Proteomes" id="UP000054695"/>
    </source>
</evidence>
<reference evidence="2 3" key="1">
    <citation type="submission" date="2015-11" db="EMBL/GenBank/DDBJ databases">
        <title>Genomic analysis of 38 Legionella species identifies large and diverse effector repertoires.</title>
        <authorList>
            <person name="Burstein D."/>
            <person name="Amaro F."/>
            <person name="Zusman T."/>
            <person name="Lifshitz Z."/>
            <person name="Cohen O."/>
            <person name="Gilbert J.A."/>
            <person name="Pupko T."/>
            <person name="Shuman H.A."/>
            <person name="Segal G."/>
        </authorList>
    </citation>
    <scope>NUCLEOTIDE SEQUENCE [LARGE SCALE GENOMIC DNA]</scope>
    <source>
        <strain evidence="2 3">WIGA</strain>
    </source>
</reference>
<evidence type="ECO:0000256" key="1">
    <source>
        <dbReference type="SAM" id="Phobius"/>
    </source>
</evidence>
<gene>
    <name evidence="2" type="ORF">Lboz_2957</name>
</gene>
<dbReference type="RefSeq" id="WP_058460533.1">
    <property type="nucleotide sequence ID" value="NZ_CAAAIY010000011.1"/>
</dbReference>
<dbReference type="EMBL" id="LNXU01000032">
    <property type="protein sequence ID" value="KTC71380.1"/>
    <property type="molecule type" value="Genomic_DNA"/>
</dbReference>
<sequence>MPKPKSPKPPEHPEILLDVDGTCLDSAGKFNTNLFKALKAMGIKQANILSSFEMKKLDAYLEDKSFRCLVIDELKKTGINTGYVIVNASPYLDVDDKDQGKLGSYYRNTIEKFERRILKIRKKNPDVLDLDVTEQRKLEPPKMREQEILGIESKQREQAVLARESSGIAAPMESVAELTETQKRDNEKVERIRKKLQPKTESFVDWHKFKGGKERMILHVLQHKPSSNFIVFDDKEEVNNTVERMDVDSENFPAANGRMHAVKVDMKNRKQTEDYYIRKLIQGYSISQLKQFIETHAKELADGKELLRYLLNAIPQEEEIKEKQKGIYAQLVLAYWHPHDIENIVELYQKLSQEETISADLEGAFANVMLASLENPAFRIKILDAVIANIDENKKTPFKDYLVSDIKKTSLEHYTMLAEKDSEKWTPLVQQISENKCETTNDLLLLRSSIQLGLAMKDKQDIEELTKLMIRAKKARKEIEEGLVPDLAEQEKVKIIEENISKAIAHTAYNPKNYLELLRYYRDFKSEFGNTPEKEAFAAYLTPELMQKTAEILISLNPSQPQPWKFIGYPVLKEMFFKTGKELELTQYVKNLERNYPDGNPEIASLMISLITGYTDIRFYPAQELPQIANIDTKNHQLALLLALAAKDKDAIDKIKDQFINNKDLESCLFLIEGIKQFRGSLSPEIKRNLGASLIDRIDALLASKQLPTDFDNYLIDPKAKNILEKLNQDDKKGAILKHAALCALAGVAEKLTQEETKDFLLRLNNSMQTICAFDDGELSQFAKESTMEATKEILNKLDGTIAYVIKIGDFKLDLSSEDKELKIRDALKNRTGNAPYLFIQNEAGDFFYHTANQTRLLDEQQKQLLNLTATQSAVSLEPFQRLQGTLPAQERDHIFEPALESEIGKIFDNCLSSSLDCYNYLKKDISPSNFQKELAAQMAVGKVLETLRKTVTNEGLAQYLKEENILAKSEIEKNLQLIAYADYLSNTVKPSLNEIMVLANELNNLKGRQDSLVKKGKLDEAKQLEGLISTITKIQHEMFNHYVAHLEYNEETENEINNLQYFKDKQHQNDNLKEILDASRAVLTDVARLPETKTDVLKAMARTAQALLEPSDNENKKELQAIGQKFKFTPSLNLLGKAILVLLSTLAAGVGLLVSGGIVANQTYKDSRLFKALYKDTFKPESDSNEDKREEGFSNQ</sequence>
<keyword evidence="1" id="KW-1133">Transmembrane helix</keyword>
<keyword evidence="1" id="KW-0472">Membrane</keyword>
<dbReference type="AlphaFoldDB" id="A0A0W0RJY9"/>
<organism evidence="2 3">
    <name type="scientific">Legionella bozemanae</name>
    <name type="common">Fluoribacter bozemanae</name>
    <dbReference type="NCBI Taxonomy" id="447"/>
    <lineage>
        <taxon>Bacteria</taxon>
        <taxon>Pseudomonadati</taxon>
        <taxon>Pseudomonadota</taxon>
        <taxon>Gammaproteobacteria</taxon>
        <taxon>Legionellales</taxon>
        <taxon>Legionellaceae</taxon>
        <taxon>Legionella</taxon>
    </lineage>
</organism>